<reference evidence="2 3" key="1">
    <citation type="submission" date="2023-03" db="EMBL/GenBank/DDBJ databases">
        <title>High recombination rates correlate with genetic variation in Cardiocondyla obscurior ants.</title>
        <authorList>
            <person name="Errbii M."/>
        </authorList>
    </citation>
    <scope>NUCLEOTIDE SEQUENCE [LARGE SCALE GENOMIC DNA]</scope>
    <source>
        <strain evidence="2">Alpha-2009</strain>
        <tissue evidence="2">Whole body</tissue>
    </source>
</reference>
<dbReference type="Proteomes" id="UP001430953">
    <property type="component" value="Unassembled WGS sequence"/>
</dbReference>
<dbReference type="EMBL" id="JADYXP020000011">
    <property type="protein sequence ID" value="KAL0114417.1"/>
    <property type="molecule type" value="Genomic_DNA"/>
</dbReference>
<keyword evidence="1" id="KW-0472">Membrane</keyword>
<accession>A0AAW2FKE5</accession>
<evidence type="ECO:0000313" key="3">
    <source>
        <dbReference type="Proteomes" id="UP001430953"/>
    </source>
</evidence>
<keyword evidence="1" id="KW-1133">Transmembrane helix</keyword>
<proteinExistence type="predicted"/>
<organism evidence="2 3">
    <name type="scientific">Cardiocondyla obscurior</name>
    <dbReference type="NCBI Taxonomy" id="286306"/>
    <lineage>
        <taxon>Eukaryota</taxon>
        <taxon>Metazoa</taxon>
        <taxon>Ecdysozoa</taxon>
        <taxon>Arthropoda</taxon>
        <taxon>Hexapoda</taxon>
        <taxon>Insecta</taxon>
        <taxon>Pterygota</taxon>
        <taxon>Neoptera</taxon>
        <taxon>Endopterygota</taxon>
        <taxon>Hymenoptera</taxon>
        <taxon>Apocrita</taxon>
        <taxon>Aculeata</taxon>
        <taxon>Formicoidea</taxon>
        <taxon>Formicidae</taxon>
        <taxon>Myrmicinae</taxon>
        <taxon>Cardiocondyla</taxon>
    </lineage>
</organism>
<feature type="transmembrane region" description="Helical" evidence="1">
    <location>
        <begin position="67"/>
        <end position="92"/>
    </location>
</feature>
<dbReference type="AlphaFoldDB" id="A0AAW2FKE5"/>
<evidence type="ECO:0000256" key="1">
    <source>
        <dbReference type="SAM" id="Phobius"/>
    </source>
</evidence>
<keyword evidence="1" id="KW-0812">Transmembrane</keyword>
<comment type="caution">
    <text evidence="2">The sequence shown here is derived from an EMBL/GenBank/DDBJ whole genome shotgun (WGS) entry which is preliminary data.</text>
</comment>
<name>A0AAW2FKE5_9HYME</name>
<sequence length="97" mass="11961">MYVAYYILDRWKSLFRLLLKFLIFLEKNLYVFLYYTLYVLIFFLFLHVKSNIKNFEAYFLNKLKKIFCAQIIYILIYFTLCIIFLSLSLAHYNISFS</sequence>
<protein>
    <submittedName>
        <fullName evidence="2">Uncharacterized protein</fullName>
    </submittedName>
</protein>
<keyword evidence="3" id="KW-1185">Reference proteome</keyword>
<gene>
    <name evidence="2" type="ORF">PUN28_011575</name>
</gene>
<feature type="transmembrane region" description="Helical" evidence="1">
    <location>
        <begin position="29"/>
        <end position="46"/>
    </location>
</feature>
<evidence type="ECO:0000313" key="2">
    <source>
        <dbReference type="EMBL" id="KAL0114417.1"/>
    </source>
</evidence>